<dbReference type="EMBL" id="LAZR01014514">
    <property type="protein sequence ID" value="KKM17171.1"/>
    <property type="molecule type" value="Genomic_DNA"/>
</dbReference>
<name>A0A0F9HPE7_9ZZZZ</name>
<protein>
    <submittedName>
        <fullName evidence="1">Uncharacterized protein</fullName>
    </submittedName>
</protein>
<dbReference type="AlphaFoldDB" id="A0A0F9HPE7"/>
<accession>A0A0F9HPE7</accession>
<reference evidence="1" key="1">
    <citation type="journal article" date="2015" name="Nature">
        <title>Complex archaea that bridge the gap between prokaryotes and eukaryotes.</title>
        <authorList>
            <person name="Spang A."/>
            <person name="Saw J.H."/>
            <person name="Jorgensen S.L."/>
            <person name="Zaremba-Niedzwiedzka K."/>
            <person name="Martijn J."/>
            <person name="Lind A.E."/>
            <person name="van Eijk R."/>
            <person name="Schleper C."/>
            <person name="Guy L."/>
            <person name="Ettema T.J."/>
        </authorList>
    </citation>
    <scope>NUCLEOTIDE SEQUENCE</scope>
</reference>
<comment type="caution">
    <text evidence="1">The sequence shown here is derived from an EMBL/GenBank/DDBJ whole genome shotgun (WGS) entry which is preliminary data.</text>
</comment>
<evidence type="ECO:0000313" key="1">
    <source>
        <dbReference type="EMBL" id="KKM17171.1"/>
    </source>
</evidence>
<proteinExistence type="predicted"/>
<organism evidence="1">
    <name type="scientific">marine sediment metagenome</name>
    <dbReference type="NCBI Taxonomy" id="412755"/>
    <lineage>
        <taxon>unclassified sequences</taxon>
        <taxon>metagenomes</taxon>
        <taxon>ecological metagenomes</taxon>
    </lineage>
</organism>
<sequence>MKYLVLILLVLAGCYDFLPTESTTTASSPVTFEEVSQPYIELYGQPEDIYKYDSADYHTVDWWWWTKGIMVGFANTPYDGVDGWAVDNTYTFPPIGYLTH</sequence>
<gene>
    <name evidence="1" type="ORF">LCGC14_1678440</name>
</gene>